<dbReference type="Gene3D" id="2.40.128.140">
    <property type="entry name" value="Outer membrane protein"/>
    <property type="match status" value="1"/>
</dbReference>
<organism evidence="1 2">
    <name type="scientific">Roseomonas mucosa</name>
    <dbReference type="NCBI Taxonomy" id="207340"/>
    <lineage>
        <taxon>Bacteria</taxon>
        <taxon>Pseudomonadati</taxon>
        <taxon>Pseudomonadota</taxon>
        <taxon>Alphaproteobacteria</taxon>
        <taxon>Acetobacterales</taxon>
        <taxon>Roseomonadaceae</taxon>
        <taxon>Roseomonas</taxon>
    </lineage>
</organism>
<sequence length="370" mass="40129">MLRSGPQGKPGAMNSAPRARAILHHIHAGLIAAMLAPVAPVAAGAAGPVAGPLAAPSATPPAEATPVRSGTWGLTVENDLFGGNSDRYYTNGLLLTWRSPATTMPDSLAWIDRGMGWLLGPGPLRWGLSFGHNIFTPEDKQLRNPDPSDRPYAGHLYGALSLSHATPSRQTIFEIQAGLVGPGALGEQVQNNWHRLIGVKTTKGWDYQIKDEPVIDLLTERRWRVSTGSWQGFETEIIPAATLSLGNGNIYGAVGGTFRLGKGLKSDWGPARIRPALAGSGWVEPTRELGWYVFGGVDGRVVGRDITLDGNTWRDSRSVDRRWLVGDLQAGFAVLWRDMRIAYTQILRSEEFYGQRGTQSFGSINISLRF</sequence>
<dbReference type="EMBL" id="UGVN01000001">
    <property type="protein sequence ID" value="SUE41644.1"/>
    <property type="molecule type" value="Genomic_DNA"/>
</dbReference>
<proteinExistence type="predicted"/>
<dbReference type="AlphaFoldDB" id="A0A379N3D4"/>
<dbReference type="Pfam" id="PF09982">
    <property type="entry name" value="LpxR"/>
    <property type="match status" value="1"/>
</dbReference>
<evidence type="ECO:0000313" key="2">
    <source>
        <dbReference type="Proteomes" id="UP000254919"/>
    </source>
</evidence>
<evidence type="ECO:0000313" key="1">
    <source>
        <dbReference type="EMBL" id="SUE41644.1"/>
    </source>
</evidence>
<dbReference type="Proteomes" id="UP000254919">
    <property type="component" value="Unassembled WGS sequence"/>
</dbReference>
<dbReference type="InterPro" id="IPR037107">
    <property type="entry name" value="Put_OMP_sf"/>
</dbReference>
<gene>
    <name evidence="1" type="ORF">NCTC13291_03236</name>
</gene>
<reference evidence="1 2" key="1">
    <citation type="submission" date="2018-06" db="EMBL/GenBank/DDBJ databases">
        <authorList>
            <consortium name="Pathogen Informatics"/>
            <person name="Doyle S."/>
        </authorList>
    </citation>
    <scope>NUCLEOTIDE SEQUENCE [LARGE SCALE GENOMIC DNA]</scope>
    <source>
        <strain evidence="1 2">NCTC13291</strain>
    </source>
</reference>
<dbReference type="InterPro" id="IPR018707">
    <property type="entry name" value="LpxR"/>
</dbReference>
<protein>
    <submittedName>
        <fullName evidence="1">Uncharacterized protein conserved in bacteria</fullName>
    </submittedName>
</protein>
<name>A0A379N3D4_9PROT</name>
<accession>A0A379N3D4</accession>